<dbReference type="EMBL" id="CAJNJQ010001620">
    <property type="protein sequence ID" value="CAE7144929.1"/>
    <property type="molecule type" value="Genomic_DNA"/>
</dbReference>
<dbReference type="PROSITE" id="PS00675">
    <property type="entry name" value="SIGMA54_INTERACT_1"/>
    <property type="match status" value="1"/>
</dbReference>
<name>A0A8H3E2D9_9AGAM</name>
<dbReference type="Gene3D" id="3.40.50.300">
    <property type="entry name" value="P-loop containing nucleotide triphosphate hydrolases"/>
    <property type="match status" value="1"/>
</dbReference>
<evidence type="ECO:0000313" key="5">
    <source>
        <dbReference type="EMBL" id="CAE7144929.1"/>
    </source>
</evidence>
<gene>
    <name evidence="5" type="ORF">RDB_LOCUS79541</name>
</gene>
<feature type="domain" description="AIG1-type G" evidence="4">
    <location>
        <begin position="51"/>
        <end position="195"/>
    </location>
</feature>
<organism evidence="5 6">
    <name type="scientific">Rhizoctonia solani</name>
    <dbReference type="NCBI Taxonomy" id="456999"/>
    <lineage>
        <taxon>Eukaryota</taxon>
        <taxon>Fungi</taxon>
        <taxon>Dikarya</taxon>
        <taxon>Basidiomycota</taxon>
        <taxon>Agaricomycotina</taxon>
        <taxon>Agaricomycetes</taxon>
        <taxon>Cantharellales</taxon>
        <taxon>Ceratobasidiaceae</taxon>
        <taxon>Rhizoctonia</taxon>
    </lineage>
</organism>
<dbReference type="PANTHER" id="PTHR32046:SF12">
    <property type="entry name" value="AIG1-TYPE G DOMAIN-CONTAINING PROTEIN"/>
    <property type="match status" value="1"/>
</dbReference>
<dbReference type="InterPro" id="IPR027417">
    <property type="entry name" value="P-loop_NTPase"/>
</dbReference>
<evidence type="ECO:0000256" key="2">
    <source>
        <dbReference type="SAM" id="Coils"/>
    </source>
</evidence>
<evidence type="ECO:0000256" key="3">
    <source>
        <dbReference type="SAM" id="MobiDB-lite"/>
    </source>
</evidence>
<dbReference type="InterPro" id="IPR006703">
    <property type="entry name" value="G_AIG1"/>
</dbReference>
<keyword evidence="1" id="KW-0547">Nucleotide-binding</keyword>
<feature type="region of interest" description="Disordered" evidence="3">
    <location>
        <begin position="1"/>
        <end position="25"/>
    </location>
</feature>
<dbReference type="InterPro" id="IPR025662">
    <property type="entry name" value="Sigma_54_int_dom_ATP-bd_1"/>
</dbReference>
<dbReference type="Proteomes" id="UP000663827">
    <property type="component" value="Unassembled WGS sequence"/>
</dbReference>
<comment type="caution">
    <text evidence="5">The sequence shown here is derived from an EMBL/GenBank/DDBJ whole genome shotgun (WGS) entry which is preliminary data.</text>
</comment>
<keyword evidence="2" id="KW-0175">Coiled coil</keyword>
<proteinExistence type="predicted"/>
<reference evidence="5" key="1">
    <citation type="submission" date="2021-01" db="EMBL/GenBank/DDBJ databases">
        <authorList>
            <person name="Kaushik A."/>
        </authorList>
    </citation>
    <scope>NUCLEOTIDE SEQUENCE</scope>
    <source>
        <strain evidence="5">AG5</strain>
    </source>
</reference>
<feature type="compositionally biased region" description="Polar residues" evidence="3">
    <location>
        <begin position="1"/>
        <end position="22"/>
    </location>
</feature>
<accession>A0A8H3E2D9</accession>
<sequence>MTQTTEYDSNTVDASQAPQPTQGYAGCESWENVEYPPKRSPFKFPRKKRVLTILLIGETGSGKTAFMSLLLNLLEGRGPFELEEKYFTDAQSGLDKTQSQTTDARLYSFTTEDGIKIQVLDTPGLADTRGIHEDMKHKDRIYNAIQDLIKKIDGIMIVANGRIERLTAATDYTLNILATLFPRSIVKNIGILYTNIGAGGAGFNFQQKSLPAQLQKAKYWLLDNPLSLHRNYQAQVAKGELSQKRVFWQERNIMESYEDTIESLDKWFEWLDEREAVPTTAIIEAYQKSTDIESRLFAAMQSIDSLSELESKLQITSSNLGSAGKEKERLTALLTNEPPKVWKMEETACYNTICAASDCRTNCHSQCSLELGDPEAIGQWCRVFKTLWIANRLIPFKCPLDVNCGSCGHAAALHRNYKKAHIQVSSNAYEMIAQEVSNAATTEKMFGAAKVRVEKEIEEIKRQIAQYKRDIPDLIDELNQVSLSPNYAGYIESAIQLFKLRKKLLESRPGSGEELDLVNKGIKTFEGQLELLRENEAGRIVAASGEFVGS</sequence>
<dbReference type="GO" id="GO:0005525">
    <property type="term" value="F:GTP binding"/>
    <property type="evidence" value="ECO:0007669"/>
    <property type="project" value="InterPro"/>
</dbReference>
<dbReference type="Pfam" id="PF04548">
    <property type="entry name" value="AIG1"/>
    <property type="match status" value="1"/>
</dbReference>
<dbReference type="CDD" id="cd00882">
    <property type="entry name" value="Ras_like_GTPase"/>
    <property type="match status" value="1"/>
</dbReference>
<dbReference type="PANTHER" id="PTHR32046">
    <property type="entry name" value="G DOMAIN-CONTAINING PROTEIN"/>
    <property type="match status" value="1"/>
</dbReference>
<evidence type="ECO:0000313" key="6">
    <source>
        <dbReference type="Proteomes" id="UP000663827"/>
    </source>
</evidence>
<feature type="coiled-coil region" evidence="2">
    <location>
        <begin position="450"/>
        <end position="477"/>
    </location>
</feature>
<protein>
    <recommendedName>
        <fullName evidence="4">AIG1-type G domain-containing protein</fullName>
    </recommendedName>
</protein>
<evidence type="ECO:0000256" key="1">
    <source>
        <dbReference type="ARBA" id="ARBA00022741"/>
    </source>
</evidence>
<dbReference type="SUPFAM" id="SSF52540">
    <property type="entry name" value="P-loop containing nucleoside triphosphate hydrolases"/>
    <property type="match status" value="2"/>
</dbReference>
<evidence type="ECO:0000259" key="4">
    <source>
        <dbReference type="Pfam" id="PF04548"/>
    </source>
</evidence>
<dbReference type="AlphaFoldDB" id="A0A8H3E2D9"/>